<feature type="transmembrane region" description="Helical" evidence="6">
    <location>
        <begin position="65"/>
        <end position="93"/>
    </location>
</feature>
<protein>
    <submittedName>
        <fullName evidence="7">Uncharacterized protein</fullName>
    </submittedName>
</protein>
<dbReference type="AlphaFoldDB" id="A0A314YSD0"/>
<keyword evidence="5 6" id="KW-0472">Membrane</keyword>
<name>A0A314YSD0_PRUYE</name>
<organism evidence="7 8">
    <name type="scientific">Prunus yedoensis var. nudiflora</name>
    <dbReference type="NCBI Taxonomy" id="2094558"/>
    <lineage>
        <taxon>Eukaryota</taxon>
        <taxon>Viridiplantae</taxon>
        <taxon>Streptophyta</taxon>
        <taxon>Embryophyta</taxon>
        <taxon>Tracheophyta</taxon>
        <taxon>Spermatophyta</taxon>
        <taxon>Magnoliopsida</taxon>
        <taxon>eudicotyledons</taxon>
        <taxon>Gunneridae</taxon>
        <taxon>Pentapetalae</taxon>
        <taxon>rosids</taxon>
        <taxon>fabids</taxon>
        <taxon>Rosales</taxon>
        <taxon>Rosaceae</taxon>
        <taxon>Amygdaloideae</taxon>
        <taxon>Amygdaleae</taxon>
        <taxon>Prunus</taxon>
    </lineage>
</organism>
<comment type="subcellular location">
    <subcellularLocation>
        <location evidence="1">Membrane</location>
        <topology evidence="1">Multi-pass membrane protein</topology>
    </subcellularLocation>
</comment>
<comment type="similarity">
    <text evidence="2">Belongs to the NRAMP (TC 2.A.55) family.</text>
</comment>
<dbReference type="GO" id="GO:0005384">
    <property type="term" value="F:manganese ion transmembrane transporter activity"/>
    <property type="evidence" value="ECO:0007669"/>
    <property type="project" value="TreeGrafter"/>
</dbReference>
<dbReference type="STRING" id="2094558.A0A314YSD0"/>
<dbReference type="PANTHER" id="PTHR11706">
    <property type="entry name" value="SOLUTE CARRIER PROTEIN FAMILY 11 MEMBER"/>
    <property type="match status" value="1"/>
</dbReference>
<evidence type="ECO:0000256" key="1">
    <source>
        <dbReference type="ARBA" id="ARBA00004141"/>
    </source>
</evidence>
<feature type="transmembrane region" description="Helical" evidence="6">
    <location>
        <begin position="26"/>
        <end position="53"/>
    </location>
</feature>
<evidence type="ECO:0000313" key="8">
    <source>
        <dbReference type="Proteomes" id="UP000250321"/>
    </source>
</evidence>
<reference evidence="7 8" key="1">
    <citation type="submission" date="2018-02" db="EMBL/GenBank/DDBJ databases">
        <title>Draft genome of wild Prunus yedoensis var. nudiflora.</title>
        <authorList>
            <person name="Baek S."/>
            <person name="Kim J.-H."/>
            <person name="Choi K."/>
            <person name="Kim G.-B."/>
            <person name="Cho A."/>
            <person name="Jang H."/>
            <person name="Shin C.-H."/>
            <person name="Yu H.-J."/>
            <person name="Mun J.-H."/>
        </authorList>
    </citation>
    <scope>NUCLEOTIDE SEQUENCE [LARGE SCALE GENOMIC DNA]</scope>
    <source>
        <strain evidence="8">cv. Jeju island</strain>
        <tissue evidence="7">Leaf</tissue>
    </source>
</reference>
<dbReference type="EMBL" id="PJQY01000405">
    <property type="protein sequence ID" value="PQQ11265.1"/>
    <property type="molecule type" value="Genomic_DNA"/>
</dbReference>
<dbReference type="InterPro" id="IPR001046">
    <property type="entry name" value="NRAMP_fam"/>
</dbReference>
<evidence type="ECO:0000256" key="6">
    <source>
        <dbReference type="SAM" id="Phobius"/>
    </source>
</evidence>
<accession>A0A314YSD0</accession>
<dbReference type="OrthoDB" id="409173at2759"/>
<keyword evidence="3 6" id="KW-0812">Transmembrane</keyword>
<dbReference type="GO" id="GO:0005886">
    <property type="term" value="C:plasma membrane"/>
    <property type="evidence" value="ECO:0007669"/>
    <property type="project" value="TreeGrafter"/>
</dbReference>
<dbReference type="GO" id="GO:0034755">
    <property type="term" value="P:iron ion transmembrane transport"/>
    <property type="evidence" value="ECO:0007669"/>
    <property type="project" value="TreeGrafter"/>
</dbReference>
<evidence type="ECO:0000313" key="7">
    <source>
        <dbReference type="EMBL" id="PQQ11265.1"/>
    </source>
</evidence>
<comment type="caution">
    <text evidence="7">The sequence shown here is derived from an EMBL/GenBank/DDBJ whole genome shotgun (WGS) entry which is preliminary data.</text>
</comment>
<keyword evidence="4 6" id="KW-1133">Transmembrane helix</keyword>
<sequence length="146" mass="16143">MILSFELPFALIPLLKFTSSKTKMGAFANSTAISALTWIIGSLLMAINVYYLISGFIKLLLHSHFKVLAVVFLGILGFSGMGLYLAGIAYLVFRKNKEATHLLALTTPESRQLAIEQQGNASIYCLAREDIVSMQLPQRRSTEDLD</sequence>
<evidence type="ECO:0000256" key="2">
    <source>
        <dbReference type="ARBA" id="ARBA00009965"/>
    </source>
</evidence>
<evidence type="ECO:0000256" key="5">
    <source>
        <dbReference type="ARBA" id="ARBA00023136"/>
    </source>
</evidence>
<dbReference type="GO" id="GO:0015086">
    <property type="term" value="F:cadmium ion transmembrane transporter activity"/>
    <property type="evidence" value="ECO:0007669"/>
    <property type="project" value="TreeGrafter"/>
</dbReference>
<proteinExistence type="inferred from homology"/>
<dbReference type="PANTHER" id="PTHR11706:SF54">
    <property type="entry name" value="METAL TRANSPORTER NRAMP1"/>
    <property type="match status" value="1"/>
</dbReference>
<keyword evidence="8" id="KW-1185">Reference proteome</keyword>
<gene>
    <name evidence="7" type="ORF">Pyn_02127</name>
</gene>
<dbReference type="Proteomes" id="UP000250321">
    <property type="component" value="Unassembled WGS sequence"/>
</dbReference>
<evidence type="ECO:0000256" key="4">
    <source>
        <dbReference type="ARBA" id="ARBA00022989"/>
    </source>
</evidence>
<evidence type="ECO:0000256" key="3">
    <source>
        <dbReference type="ARBA" id="ARBA00022692"/>
    </source>
</evidence>